<protein>
    <submittedName>
        <fullName evidence="2">Uncharacterized protein</fullName>
    </submittedName>
</protein>
<reference evidence="2 3" key="1">
    <citation type="submission" date="2019-06" db="EMBL/GenBank/DDBJ databases">
        <title>Draft genomes of female and male turbot (Scophthalmus maximus).</title>
        <authorList>
            <person name="Xu H."/>
            <person name="Xu X.-W."/>
            <person name="Shao C."/>
            <person name="Chen S."/>
        </authorList>
    </citation>
    <scope>NUCLEOTIDE SEQUENCE [LARGE SCALE GENOMIC DNA]</scope>
    <source>
        <strain evidence="2">Ysfricsl-2016a</strain>
        <tissue evidence="2">Blood</tissue>
    </source>
</reference>
<dbReference type="Proteomes" id="UP000438429">
    <property type="component" value="Unassembled WGS sequence"/>
</dbReference>
<organism evidence="2 3">
    <name type="scientific">Scophthalmus maximus</name>
    <name type="common">Turbot</name>
    <name type="synonym">Psetta maxima</name>
    <dbReference type="NCBI Taxonomy" id="52904"/>
    <lineage>
        <taxon>Eukaryota</taxon>
        <taxon>Metazoa</taxon>
        <taxon>Chordata</taxon>
        <taxon>Craniata</taxon>
        <taxon>Vertebrata</taxon>
        <taxon>Euteleostomi</taxon>
        <taxon>Actinopterygii</taxon>
        <taxon>Neopterygii</taxon>
        <taxon>Teleostei</taxon>
        <taxon>Neoteleostei</taxon>
        <taxon>Acanthomorphata</taxon>
        <taxon>Carangaria</taxon>
        <taxon>Pleuronectiformes</taxon>
        <taxon>Pleuronectoidei</taxon>
        <taxon>Scophthalmidae</taxon>
        <taxon>Scophthalmus</taxon>
    </lineage>
</organism>
<evidence type="ECO:0000313" key="2">
    <source>
        <dbReference type="EMBL" id="KAF0041880.1"/>
    </source>
</evidence>
<accession>A0A6A4TDJ2</accession>
<sequence length="211" mass="24478">MSSRTETTQLDGRPRVTDSTEIQLSRDRETLCLESNYVYRVYCDGHNCVDACLLHTVNNRERFDSTRLSYEAFPCSKNQHKSIPEGTRQPSFHRALVSTGPPDSIRQTQSDSSDTFVWWFNPTFDIAYVTAARSKVDAEQPGLYEKVNKNKNDEEREENQTRKGTRAHGSGARDKDEERERENKQRREEEEEEEEEEQNGSCQPRPTSVKH</sequence>
<feature type="region of interest" description="Disordered" evidence="1">
    <location>
        <begin position="143"/>
        <end position="211"/>
    </location>
</feature>
<feature type="compositionally biased region" description="Basic and acidic residues" evidence="1">
    <location>
        <begin position="12"/>
        <end position="21"/>
    </location>
</feature>
<feature type="region of interest" description="Disordered" evidence="1">
    <location>
        <begin position="1"/>
        <end position="21"/>
    </location>
</feature>
<feature type="compositionally biased region" description="Polar residues" evidence="1">
    <location>
        <begin position="200"/>
        <end position="211"/>
    </location>
</feature>
<evidence type="ECO:0000256" key="1">
    <source>
        <dbReference type="SAM" id="MobiDB-lite"/>
    </source>
</evidence>
<proteinExistence type="predicted"/>
<gene>
    <name evidence="2" type="ORF">F2P81_005412</name>
</gene>
<feature type="compositionally biased region" description="Basic and acidic residues" evidence="1">
    <location>
        <begin position="146"/>
        <end position="161"/>
    </location>
</feature>
<comment type="caution">
    <text evidence="2">The sequence shown here is derived from an EMBL/GenBank/DDBJ whole genome shotgun (WGS) entry which is preliminary data.</text>
</comment>
<feature type="compositionally biased region" description="Acidic residues" evidence="1">
    <location>
        <begin position="189"/>
        <end position="198"/>
    </location>
</feature>
<evidence type="ECO:0000313" key="3">
    <source>
        <dbReference type="Proteomes" id="UP000438429"/>
    </source>
</evidence>
<feature type="region of interest" description="Disordered" evidence="1">
    <location>
        <begin position="79"/>
        <end position="111"/>
    </location>
</feature>
<dbReference type="AlphaFoldDB" id="A0A6A4TDJ2"/>
<feature type="compositionally biased region" description="Polar residues" evidence="1">
    <location>
        <begin position="1"/>
        <end position="10"/>
    </location>
</feature>
<dbReference type="EMBL" id="VEVO01000005">
    <property type="protein sequence ID" value="KAF0041880.1"/>
    <property type="molecule type" value="Genomic_DNA"/>
</dbReference>
<feature type="compositionally biased region" description="Basic and acidic residues" evidence="1">
    <location>
        <begin position="171"/>
        <end position="188"/>
    </location>
</feature>
<name>A0A6A4TDJ2_SCOMX</name>